<reference evidence="2 3" key="1">
    <citation type="submission" date="2021-06" db="EMBL/GenBank/DDBJ databases">
        <title>Caerostris extrusa draft genome.</title>
        <authorList>
            <person name="Kono N."/>
            <person name="Arakawa K."/>
        </authorList>
    </citation>
    <scope>NUCLEOTIDE SEQUENCE [LARGE SCALE GENOMIC DNA]</scope>
</reference>
<name>A0AAV4T3R2_CAEEX</name>
<dbReference type="AlphaFoldDB" id="A0AAV4T3R2"/>
<comment type="caution">
    <text evidence="2">The sequence shown here is derived from an EMBL/GenBank/DDBJ whole genome shotgun (WGS) entry which is preliminary data.</text>
</comment>
<evidence type="ECO:0000313" key="2">
    <source>
        <dbReference type="EMBL" id="GIY40177.1"/>
    </source>
</evidence>
<gene>
    <name evidence="2" type="ORF">CEXT_398581</name>
</gene>
<protein>
    <submittedName>
        <fullName evidence="2">Uncharacterized protein</fullName>
    </submittedName>
</protein>
<sequence>MKFSLPYLLFLITCCYASVKTRGNMLDIKGSWKDAFDTGMCFQEATSEDSRSLFEVEDNLVLWGKD</sequence>
<organism evidence="2 3">
    <name type="scientific">Caerostris extrusa</name>
    <name type="common">Bark spider</name>
    <name type="synonym">Caerostris bankana</name>
    <dbReference type="NCBI Taxonomy" id="172846"/>
    <lineage>
        <taxon>Eukaryota</taxon>
        <taxon>Metazoa</taxon>
        <taxon>Ecdysozoa</taxon>
        <taxon>Arthropoda</taxon>
        <taxon>Chelicerata</taxon>
        <taxon>Arachnida</taxon>
        <taxon>Araneae</taxon>
        <taxon>Araneomorphae</taxon>
        <taxon>Entelegynae</taxon>
        <taxon>Araneoidea</taxon>
        <taxon>Araneidae</taxon>
        <taxon>Caerostris</taxon>
    </lineage>
</organism>
<keyword evidence="1" id="KW-0732">Signal</keyword>
<keyword evidence="3" id="KW-1185">Reference proteome</keyword>
<dbReference type="Proteomes" id="UP001054945">
    <property type="component" value="Unassembled WGS sequence"/>
</dbReference>
<accession>A0AAV4T3R2</accession>
<proteinExistence type="predicted"/>
<feature type="signal peptide" evidence="1">
    <location>
        <begin position="1"/>
        <end position="17"/>
    </location>
</feature>
<evidence type="ECO:0000256" key="1">
    <source>
        <dbReference type="SAM" id="SignalP"/>
    </source>
</evidence>
<evidence type="ECO:0000313" key="3">
    <source>
        <dbReference type="Proteomes" id="UP001054945"/>
    </source>
</evidence>
<feature type="chain" id="PRO_5043685861" evidence="1">
    <location>
        <begin position="18"/>
        <end position="66"/>
    </location>
</feature>
<dbReference type="EMBL" id="BPLR01010571">
    <property type="protein sequence ID" value="GIY40177.1"/>
    <property type="molecule type" value="Genomic_DNA"/>
</dbReference>